<comment type="caution">
    <text evidence="1">The sequence shown here is derived from an EMBL/GenBank/DDBJ whole genome shotgun (WGS) entry which is preliminary data.</text>
</comment>
<protein>
    <submittedName>
        <fullName evidence="1">Uncharacterized protein</fullName>
    </submittedName>
</protein>
<dbReference type="Proteomes" id="UP000183940">
    <property type="component" value="Unassembled WGS sequence"/>
</dbReference>
<gene>
    <name evidence="1" type="ORF">BI308_23765</name>
</gene>
<accession>A0A1L9QK67</accession>
<evidence type="ECO:0000313" key="2">
    <source>
        <dbReference type="Proteomes" id="UP000183940"/>
    </source>
</evidence>
<dbReference type="STRING" id="1925591.BI308_23765"/>
<organism evidence="1 2">
    <name type="scientific">Roseofilum reptotaenium AO1-A</name>
    <dbReference type="NCBI Taxonomy" id="1925591"/>
    <lineage>
        <taxon>Bacteria</taxon>
        <taxon>Bacillati</taxon>
        <taxon>Cyanobacteriota</taxon>
        <taxon>Cyanophyceae</taxon>
        <taxon>Desertifilales</taxon>
        <taxon>Desertifilaceae</taxon>
        <taxon>Roseofilum</taxon>
    </lineage>
</organism>
<name>A0A1L9QK67_9CYAN</name>
<sequence length="80" mass="8240">MSEAESSLNTLPSEFNIESLISSVLCIDGVGFSEASAAEESVMASILCIDGVGLFEAGVPAEAVVSSVFCMDGVEFSEVK</sequence>
<dbReference type="AlphaFoldDB" id="A0A1L9QK67"/>
<dbReference type="EMBL" id="MLAW01000066">
    <property type="protein sequence ID" value="OJJ16206.1"/>
    <property type="molecule type" value="Genomic_DNA"/>
</dbReference>
<reference evidence="1" key="1">
    <citation type="submission" date="2016-10" db="EMBL/GenBank/DDBJ databases">
        <title>CRISPR-Cas defence system in Roseofilum reptotaenium: evidence of a bacteriophage-cyanobacterium arms race in the coral black band disease.</title>
        <authorList>
            <person name="Buerger P."/>
            <person name="Wood-Charlson E.M."/>
            <person name="Weynberg K.D."/>
            <person name="Willis B."/>
            <person name="Van Oppen M.J."/>
        </authorList>
    </citation>
    <scope>NUCLEOTIDE SEQUENCE [LARGE SCALE GENOMIC DNA]</scope>
    <source>
        <strain evidence="1">AO1-A</strain>
    </source>
</reference>
<evidence type="ECO:0000313" key="1">
    <source>
        <dbReference type="EMBL" id="OJJ16206.1"/>
    </source>
</evidence>
<keyword evidence="2" id="KW-1185">Reference proteome</keyword>
<proteinExistence type="predicted"/>